<name>B9WIN3_CANDC</name>
<evidence type="ECO:0000259" key="4">
    <source>
        <dbReference type="SMART" id="SM01214"/>
    </source>
</evidence>
<dbReference type="InterPro" id="IPR019415">
    <property type="entry name" value="FMP27_SW_RBG"/>
</dbReference>
<dbReference type="Proteomes" id="UP000002605">
    <property type="component" value="Chromosome 6"/>
</dbReference>
<dbReference type="SMART" id="SM01215">
    <property type="entry name" value="Fmp27_SW"/>
    <property type="match status" value="1"/>
</dbReference>
<evidence type="ECO:0000313" key="7">
    <source>
        <dbReference type="CGD" id="CAL0000161346"/>
    </source>
</evidence>
<feature type="domain" description="FMP27 WPPW motif-containing RBG unit" evidence="6">
    <location>
        <begin position="1627"/>
        <end position="2055"/>
    </location>
</feature>
<keyword evidence="1" id="KW-0175">Coiled coil</keyword>
<feature type="region of interest" description="Disordered" evidence="2">
    <location>
        <begin position="466"/>
        <end position="494"/>
    </location>
</feature>
<keyword evidence="3" id="KW-0812">Transmembrane</keyword>
<dbReference type="InterPro" id="IPR045167">
    <property type="entry name" value="Hobbit"/>
</dbReference>
<dbReference type="EMBL" id="FM992693">
    <property type="protein sequence ID" value="CAX41099.1"/>
    <property type="molecule type" value="Genomic_DNA"/>
</dbReference>
<gene>
    <name evidence="7" type="ordered locus">Cd36_61740</name>
    <name evidence="8" type="ORF">CD36_61740</name>
</gene>
<dbReference type="InterPro" id="IPR019449">
    <property type="entry name" value="FMP27_WPPW_RBG"/>
</dbReference>
<dbReference type="PANTHER" id="PTHR15678:SF15">
    <property type="entry name" value="PROTEIN FMP27, MITOCHONDRIAL"/>
    <property type="match status" value="1"/>
</dbReference>
<dbReference type="Pfam" id="PF10344">
    <property type="entry name" value="Hobbit"/>
    <property type="match status" value="1"/>
</dbReference>
<evidence type="ECO:0000256" key="3">
    <source>
        <dbReference type="SAM" id="Phobius"/>
    </source>
</evidence>
<dbReference type="VEuPathDB" id="FungiDB:CD36_61740"/>
<keyword evidence="3" id="KW-0472">Membrane</keyword>
<dbReference type="PANTHER" id="PTHR15678">
    <property type="entry name" value="ANTIGEN MLAA-22-RELATED"/>
    <property type="match status" value="1"/>
</dbReference>
<protein>
    <submittedName>
        <fullName evidence="8">Uncharacterized mitochondrial protein, putative</fullName>
    </submittedName>
</protein>
<organism evidence="8 9">
    <name type="scientific">Candida dubliniensis (strain CD36 / ATCC MYA-646 / CBS 7987 / NCPF 3949 / NRRL Y-17841)</name>
    <name type="common">Yeast</name>
    <dbReference type="NCBI Taxonomy" id="573826"/>
    <lineage>
        <taxon>Eukaryota</taxon>
        <taxon>Fungi</taxon>
        <taxon>Dikarya</taxon>
        <taxon>Ascomycota</taxon>
        <taxon>Saccharomycotina</taxon>
        <taxon>Pichiomycetes</taxon>
        <taxon>Debaryomycetaceae</taxon>
        <taxon>Candida/Lodderomyces clade</taxon>
        <taxon>Candida</taxon>
    </lineage>
</organism>
<evidence type="ECO:0000313" key="8">
    <source>
        <dbReference type="EMBL" id="CAX41099.1"/>
    </source>
</evidence>
<feature type="compositionally biased region" description="Polar residues" evidence="2">
    <location>
        <begin position="2413"/>
        <end position="2426"/>
    </location>
</feature>
<keyword evidence="3" id="KW-1133">Transmembrane helix</keyword>
<evidence type="ECO:0000259" key="5">
    <source>
        <dbReference type="SMART" id="SM01215"/>
    </source>
</evidence>
<feature type="compositionally biased region" description="Low complexity" evidence="2">
    <location>
        <begin position="2427"/>
        <end position="2443"/>
    </location>
</feature>
<evidence type="ECO:0000256" key="1">
    <source>
        <dbReference type="SAM" id="Coils"/>
    </source>
</evidence>
<keyword evidence="9" id="KW-1185">Reference proteome</keyword>
<dbReference type="eggNOG" id="KOG1910">
    <property type="taxonomic scope" value="Eukaryota"/>
</dbReference>
<dbReference type="GeneID" id="8048813"/>
<proteinExistence type="predicted"/>
<dbReference type="HOGENOM" id="CLU_000740_0_0_1"/>
<feature type="transmembrane region" description="Helical" evidence="3">
    <location>
        <begin position="12"/>
        <end position="31"/>
    </location>
</feature>
<reference evidence="8 9" key="1">
    <citation type="journal article" date="2009" name="Genome Res.">
        <title>Comparative genomics of the fungal pathogens Candida dubliniensis and Candida albicans.</title>
        <authorList>
            <person name="Jackson A.P."/>
            <person name="Gamble J.A."/>
            <person name="Yeomans T."/>
            <person name="Moran G.P."/>
            <person name="Saunders D."/>
            <person name="Harris D."/>
            <person name="Aslett M."/>
            <person name="Barrell J.F."/>
            <person name="Butler G."/>
            <person name="Citiulo F."/>
            <person name="Coleman D.C."/>
            <person name="de Groot P.W.J."/>
            <person name="Goodwin T.J."/>
            <person name="Quail M.A."/>
            <person name="McQuillan J."/>
            <person name="Munro C.A."/>
            <person name="Pain A."/>
            <person name="Poulter R.T."/>
            <person name="Rajandream M.A."/>
            <person name="Renauld H."/>
            <person name="Spiering M.J."/>
            <person name="Tivey A."/>
            <person name="Gow N.A.R."/>
            <person name="Barrell B."/>
            <person name="Sullivan D.J."/>
            <person name="Berriman M."/>
        </authorList>
    </citation>
    <scope>NUCLEOTIDE SEQUENCE [LARGE SCALE GENOMIC DNA]</scope>
    <source>
        <strain evidence="9">CD36 / ATCC MYA-646 / CBS 7987 / NCPF 3949 / NRRL Y-17841</strain>
    </source>
</reference>
<dbReference type="KEGG" id="cdu:CD36_61740"/>
<dbReference type="SMART" id="SM01214">
    <property type="entry name" value="Fmp27_GFWDK"/>
    <property type="match status" value="1"/>
</dbReference>
<dbReference type="OrthoDB" id="1562405at2759"/>
<evidence type="ECO:0000256" key="2">
    <source>
        <dbReference type="SAM" id="MobiDB-lite"/>
    </source>
</evidence>
<feature type="region of interest" description="Disordered" evidence="2">
    <location>
        <begin position="2401"/>
        <end position="2450"/>
    </location>
</feature>
<evidence type="ECO:0000313" key="9">
    <source>
        <dbReference type="Proteomes" id="UP000002605"/>
    </source>
</evidence>
<dbReference type="RefSeq" id="XP_002420945.1">
    <property type="nucleotide sequence ID" value="XM_002420900.1"/>
</dbReference>
<feature type="domain" description="FMP27/BLTP2/Hobbit GFWDK motif-containing RBG unit" evidence="4">
    <location>
        <begin position="1224"/>
        <end position="1379"/>
    </location>
</feature>
<accession>B9WIN3</accession>
<dbReference type="CGD" id="CAL0000161346">
    <property type="gene designation" value="Cd36_61740"/>
</dbReference>
<dbReference type="SMART" id="SM01216">
    <property type="entry name" value="Fmp27_WPPW"/>
    <property type="match status" value="1"/>
</dbReference>
<feature type="domain" description="FMP27 SW motif-containing RBG unit" evidence="5">
    <location>
        <begin position="1105"/>
        <end position="1206"/>
    </location>
</feature>
<dbReference type="InterPro" id="IPR019441">
    <property type="entry name" value="FMP27/BLTP2/Hobbit_GFWDK_RBG"/>
</dbReference>
<sequence length="2574" mass="296284">MYINQYINIDKLIFYLSCIIIGWVSFWYIIFKLTGFHLSTITINNGISFNGISFHTKRYLISIGSLRFRLWGNSKMTIIDDLTIKLMPNANNNQKQHSQEKRNDHSFKDPSAPVVNIFPQNRIGKSVVSKLIRHVPKLNLELRQTSIITPSQNKTIIEYLKFTTTSKYSKRSNEKITFKAGLYINNVLHHLKTQGDVIKPFQVGGAGFETKFSINFETGVLDDLRTRANINDSDFSVFNAIKYYFILQDSQEIEKNDNNKSTLSQAEIDAKQEHKLQRLENAFKVIHAIVSEINLHIENVKISEIPFVTMENNPDFKEYFNDVRPATCLEMMTKSTSFNFSRMYSDAAGFEVLFNSKRDRPYHLTCSVQLLKVFFASRVVLPTGQVDNNTDEIINVPNFALTYKTNILDQVVRARGFKNCVVEIYFSASTPILDLDTHQLSSLLYNLVLLKKWKTIKKLIKVLKTTPTSSSDSPDDDFDDSEMSKLEIHPGSPHHKEKLNARIWRYLTDYYPRLDIKTVVEQPRLVLRHCEPNKNTQILTFSYSLLNFTLSTTETRDYTSSCQLLLPLITYYEKPFSDVSDLHGKELVTKQVAHTSYIDIKLEIFKNLTVKLLVDVDKVTLDLTNLDIFTGIHNLLLDVTQIAETDLEVGVINKMLNLQFLQLRHELQLRQSSYFKKQAKPTLEQKLFRYLPKWLTRVDLNVTYLNIALGSRSVLIPKKDLSRTESPEFDFDFDDDHELKQIDFKFDSLSIGVAKNSQKSGESTPSTVASCASSETLTNSNNDAVYWVVNTTLEKLKLSALTDLNGKFSRLLEIPSIKTNVSAVFDYYGNNKLITEVKVGNILVDYNRYKLYTLIGSIYLIREFVIAPIKLIKSKLNKDLTKFNNNLSPDPNAVHKSPSILDFLHLDFKLDYSDMILCLSKDFKVRLQLKAIQAAYRDRTADFSITFLRGLAESPLVANKWCRLLCLDTLKFKTEISSSIKDLNIELDSDAVRFIQPHQFVVYKFFDNISITVKLVKHLIALLKDESTKKDLNIVHPNLQRAKLLPFIRFKSKSLKFSMEDDPFETELGMIYQLGKVEQRKRLELYNLFETKANASHVDTEDYFDNLSRLNRTISNSWIRKVNVYKSKLRNEIIANKEYLLGNEVKLDESLNDDVVTYVYASPLFSVYMDKFQLDISKPKFNIDEVANFIYDFGQGVPKNTEYTLLIPMYMALQLGELRMHLRDYPLPLLHSPRNKDMDETSFKLNGHLVITEAFVKAIEHMRQIDVPLVPEHKNKHKQLNKFESLVMEKTLASVKLYTDLECVFNSNYPTRIVWGASYNFGIQQMMANFDRFSKPPVDPSTKLGFWDKLKYILHGKCQIRTRKSLEVAFKGSRDPYDLFTTAGGFVLSFRKNVVWDINKNDNSKNYFDITADKLSWYIPNYLAGPLLAWTRSSKNSIYLPNSPNVVNSCFAYYLQDFTGQADFDHATRVFERNVVNLSGGIHFQVGFLLERKDTNGKRTDEFKPHYEVQLFDPKYCEKGHDSYAGFRSQFIHMAISLESTSNSSYNTIHLSPGTFQQFFDWWKLFASNMQLPVRRGKMFGEAKESVKFSQHLFTNKFSFTLKSLFIAHVYRDEIVDINNDRIECIGLRAKVDDFMVDLHQRKEPATLYHEELSKNEKVMKMNFDLGEVVLSGIDLRVMHVSFLQNLYTQSHSNSSDTKSTYNIYDNDHRWFDIMDFQEAFLTSIKDCVRTVDIYPLMYLQRFFYERDTHGGKPENENAFGKEVIHKCNLGAMNPLETKLNVLNKRLNALQEQVKKVSKTSAPEPVADLKKRILFLQKEISTTKAGVKSKMRRTSTLNGMNNSENYHNKFTFYNMLLKWNFNCRNLTLKYIHFVKLKSQLRKYLSHQSIETLEKMMDSVNAFNDKDDLSSTSEIIRRFTSEGIRSQASTNKDITSQQKLDNFNTILRETRPDEKVVEDYLIDVIAPQIQLQSEDYPDSVVLISTPSIKGKILSIMDSKNNANQILLETRYGILLKEANVFVLNKEDIVGCPDMLSISNPYGAKSNWPPWLGTEITQNGKWAGANNLLIEKLSVMTMCYESEILSSKLSANAQDMEQEEQENDNSDNAKQAPLRLGIDMPSVVITSTSSQYFTLYVIIVSLLFYSEPMSKVIHKKIEKMKFSIDFEDLGAITSRLTKMQQHHKLLKLLLNNYSFRQGKLNNEDLNNYLQVNLERGEIASDIYLLLRTLLTGDFASDTSNNLSMSWLIRADEIILQILEDDRTPIMDLALAQGMYTRKELESGSNINKLHIGTMRGFNLIESARYPDFIKPINENSSQNLIEFSWTMNKSVGGIKIIENVFVNAAPLNIKLDEITGDKLMKFITYSNSGNLEDSKIIAVSNEKNKDNIKDNSEEEDYGLITENEGINKGPKFEEMSQSSNMKRSLTMLSSKKSSSSASASGSASSNDEINDNEDVEKMIERSKKYFSVVSLNVNAISLEVTLKLNKGFKRILNVNDFRIDLPEFNITNEIVSYRDISKMLQSMITKMILGHVGRLLGNKMKAKKGKSKKIIKKRERIRSISDVRKEIHISSQKVEN</sequence>
<feature type="coiled-coil region" evidence="1">
    <location>
        <begin position="1773"/>
        <end position="1800"/>
    </location>
</feature>
<evidence type="ECO:0000259" key="6">
    <source>
        <dbReference type="SMART" id="SM01216"/>
    </source>
</evidence>